<dbReference type="InterPro" id="IPR003501">
    <property type="entry name" value="PTS_EIIB_2/3"/>
</dbReference>
<evidence type="ECO:0000256" key="3">
    <source>
        <dbReference type="ARBA" id="ARBA00022597"/>
    </source>
</evidence>
<dbReference type="EMBL" id="JALDAW010000011">
    <property type="protein sequence ID" value="MDY5167711.1"/>
    <property type="molecule type" value="Genomic_DNA"/>
</dbReference>
<dbReference type="EMBL" id="QJKH01000006">
    <property type="protein sequence ID" value="PXX79102.1"/>
    <property type="molecule type" value="Genomic_DNA"/>
</dbReference>
<dbReference type="InterPro" id="IPR051819">
    <property type="entry name" value="PTS_sugar-specific_EIIB"/>
</dbReference>
<dbReference type="Proteomes" id="UP000247612">
    <property type="component" value="Unassembled WGS sequence"/>
</dbReference>
<dbReference type="RefSeq" id="WP_022937590.1">
    <property type="nucleotide sequence ID" value="NZ_BAABZA010000001.1"/>
</dbReference>
<evidence type="ECO:0000256" key="5">
    <source>
        <dbReference type="ARBA" id="ARBA00022683"/>
    </source>
</evidence>
<keyword evidence="1" id="KW-0813">Transport</keyword>
<sequence length="100" mass="11014">MNILLCCSGGFSTSLVVSKMKEAAKQKGVDCRIWAVGEKDIDENLPKADIVMLAPQIAYRAGDFELRCRQADKKFVMIGQLDYGRCNGENILTQALEALS</sequence>
<dbReference type="PROSITE" id="PS51100">
    <property type="entry name" value="PTS_EIIB_TYPE_3"/>
    <property type="match status" value="1"/>
</dbReference>
<dbReference type="SUPFAM" id="SSF52794">
    <property type="entry name" value="PTS system IIB component-like"/>
    <property type="match status" value="1"/>
</dbReference>
<protein>
    <submittedName>
        <fullName evidence="9">PTS sugar transporter subunit IIB</fullName>
    </submittedName>
    <submittedName>
        <fullName evidence="10">PTS system cellobiose-specific IIB component</fullName>
    </submittedName>
</protein>
<evidence type="ECO:0000313" key="10">
    <source>
        <dbReference type="EMBL" id="PXX79102.1"/>
    </source>
</evidence>
<proteinExistence type="predicted"/>
<evidence type="ECO:0000256" key="6">
    <source>
        <dbReference type="ARBA" id="ARBA00022777"/>
    </source>
</evidence>
<evidence type="ECO:0000256" key="1">
    <source>
        <dbReference type="ARBA" id="ARBA00022448"/>
    </source>
</evidence>
<accession>A0A2V2FSW1</accession>
<comment type="caution">
    <text evidence="9">The sequence shown here is derived from an EMBL/GenBank/DDBJ whole genome shotgun (WGS) entry which is preliminary data.</text>
</comment>
<dbReference type="InterPro" id="IPR013012">
    <property type="entry name" value="PTS_EIIB_3"/>
</dbReference>
<evidence type="ECO:0000256" key="4">
    <source>
        <dbReference type="ARBA" id="ARBA00022679"/>
    </source>
</evidence>
<dbReference type="AlphaFoldDB" id="A0A2V2FSW1"/>
<keyword evidence="6" id="KW-0418">Kinase</keyword>
<evidence type="ECO:0000313" key="12">
    <source>
        <dbReference type="Proteomes" id="UP001276902"/>
    </source>
</evidence>
<dbReference type="OrthoDB" id="9808134at2"/>
<evidence type="ECO:0000256" key="2">
    <source>
        <dbReference type="ARBA" id="ARBA00022553"/>
    </source>
</evidence>
<evidence type="ECO:0000256" key="7">
    <source>
        <dbReference type="PROSITE-ProRule" id="PRU00423"/>
    </source>
</evidence>
<dbReference type="Proteomes" id="UP001276902">
    <property type="component" value="Unassembled WGS sequence"/>
</dbReference>
<dbReference type="STRING" id="1034346.GCA_000313565_01275"/>
<reference evidence="10 11" key="1">
    <citation type="submission" date="2018-05" db="EMBL/GenBank/DDBJ databases">
        <title>Genomic Encyclopedia of Type Strains, Phase IV (KMG-IV): sequencing the most valuable type-strain genomes for metagenomic binning, comparative biology and taxonomic classification.</title>
        <authorList>
            <person name="Goeker M."/>
        </authorList>
    </citation>
    <scope>NUCLEOTIDE SEQUENCE [LARGE SCALE GENOMIC DNA]</scope>
    <source>
        <strain evidence="10 11">JC118</strain>
    </source>
</reference>
<keyword evidence="5" id="KW-0598">Phosphotransferase system</keyword>
<dbReference type="PANTHER" id="PTHR34581">
    <property type="entry name" value="PTS SYSTEM N,N'-DIACETYLCHITOBIOSE-SPECIFIC EIIB COMPONENT"/>
    <property type="match status" value="1"/>
</dbReference>
<keyword evidence="4" id="KW-0808">Transferase</keyword>
<dbReference type="CDD" id="cd05564">
    <property type="entry name" value="PTS_IIB_chitobiose_lichenan"/>
    <property type="match status" value="1"/>
</dbReference>
<evidence type="ECO:0000259" key="8">
    <source>
        <dbReference type="PROSITE" id="PS51100"/>
    </source>
</evidence>
<dbReference type="Gene3D" id="3.40.50.2300">
    <property type="match status" value="1"/>
</dbReference>
<dbReference type="InterPro" id="IPR036095">
    <property type="entry name" value="PTS_EIIB-like_sf"/>
</dbReference>
<dbReference type="GO" id="GO:0009401">
    <property type="term" value="P:phosphoenolpyruvate-dependent sugar phosphotransferase system"/>
    <property type="evidence" value="ECO:0007669"/>
    <property type="project" value="UniProtKB-KW"/>
</dbReference>
<keyword evidence="11" id="KW-1185">Reference proteome</keyword>
<dbReference type="GeneID" id="94439545"/>
<dbReference type="Pfam" id="PF02302">
    <property type="entry name" value="PTS_IIB"/>
    <property type="match status" value="1"/>
</dbReference>
<feature type="domain" description="PTS EIIB type-3" evidence="8">
    <location>
        <begin position="1"/>
        <end position="100"/>
    </location>
</feature>
<dbReference type="GO" id="GO:0008982">
    <property type="term" value="F:protein-N(PI)-phosphohistidine-sugar phosphotransferase activity"/>
    <property type="evidence" value="ECO:0007669"/>
    <property type="project" value="InterPro"/>
</dbReference>
<dbReference type="PANTHER" id="PTHR34581:SF2">
    <property type="entry name" value="PTS SYSTEM N,N'-DIACETYLCHITOBIOSE-SPECIFIC EIIB COMPONENT"/>
    <property type="match status" value="1"/>
</dbReference>
<organism evidence="9 12">
    <name type="scientific">Dielma fastidiosa</name>
    <dbReference type="NCBI Taxonomy" id="1034346"/>
    <lineage>
        <taxon>Bacteria</taxon>
        <taxon>Bacillati</taxon>
        <taxon>Bacillota</taxon>
        <taxon>Erysipelotrichia</taxon>
        <taxon>Erysipelotrichales</taxon>
        <taxon>Erysipelotrichaceae</taxon>
        <taxon>Dielma</taxon>
    </lineage>
</organism>
<reference evidence="9" key="2">
    <citation type="submission" date="2022-03" db="EMBL/GenBank/DDBJ databases">
        <title>First case of bacteraemia caused by Dielma fastidiosa in a patient hospitalised with diverticulitis.</title>
        <authorList>
            <person name="Forman-Ankjaer B."/>
            <person name="Hvid-Jensen F."/>
            <person name="Kobel C.M."/>
            <person name="Greve T."/>
        </authorList>
    </citation>
    <scope>NUCLEOTIDE SEQUENCE</scope>
    <source>
        <strain evidence="9">AUH_DF_2021</strain>
    </source>
</reference>
<keyword evidence="2" id="KW-0597">Phosphoprotein</keyword>
<evidence type="ECO:0000313" key="9">
    <source>
        <dbReference type="EMBL" id="MDY5167711.1"/>
    </source>
</evidence>
<keyword evidence="3 9" id="KW-0762">Sugar transport</keyword>
<name>A0A2V2FSW1_9FIRM</name>
<evidence type="ECO:0000313" key="11">
    <source>
        <dbReference type="Proteomes" id="UP000247612"/>
    </source>
</evidence>
<dbReference type="GO" id="GO:0016301">
    <property type="term" value="F:kinase activity"/>
    <property type="evidence" value="ECO:0007669"/>
    <property type="project" value="UniProtKB-KW"/>
</dbReference>
<gene>
    <name evidence="10" type="ORF">DES51_106221</name>
    <name evidence="9" type="ORF">MQE39_06175</name>
</gene>
<feature type="modified residue" description="Phosphocysteine; by EIIA" evidence="7">
    <location>
        <position position="7"/>
    </location>
</feature>